<feature type="compositionally biased region" description="Gly residues" evidence="5">
    <location>
        <begin position="35"/>
        <end position="44"/>
    </location>
</feature>
<feature type="region of interest" description="Disordered" evidence="5">
    <location>
        <begin position="1"/>
        <end position="50"/>
    </location>
</feature>
<proteinExistence type="predicted"/>
<dbReference type="Pfam" id="PF01040">
    <property type="entry name" value="UbiA"/>
    <property type="match status" value="1"/>
</dbReference>
<evidence type="ECO:0000256" key="1">
    <source>
        <dbReference type="ARBA" id="ARBA00004141"/>
    </source>
</evidence>
<feature type="transmembrane region" description="Helical" evidence="6">
    <location>
        <begin position="283"/>
        <end position="300"/>
    </location>
</feature>
<feature type="transmembrane region" description="Helical" evidence="6">
    <location>
        <begin position="134"/>
        <end position="155"/>
    </location>
</feature>
<protein>
    <submittedName>
        <fullName evidence="7">4-hydroxybenzoate polyprenyltransferase</fullName>
    </submittedName>
</protein>
<evidence type="ECO:0000256" key="5">
    <source>
        <dbReference type="SAM" id="MobiDB-lite"/>
    </source>
</evidence>
<organism evidence="7 8">
    <name type="scientific">Streptosporangium brasiliense</name>
    <dbReference type="NCBI Taxonomy" id="47480"/>
    <lineage>
        <taxon>Bacteria</taxon>
        <taxon>Bacillati</taxon>
        <taxon>Actinomycetota</taxon>
        <taxon>Actinomycetes</taxon>
        <taxon>Streptosporangiales</taxon>
        <taxon>Streptosporangiaceae</taxon>
        <taxon>Streptosporangium</taxon>
    </lineage>
</organism>
<sequence length="351" mass="36270">MRVIEPPGSQGVARPPEPLADGAPDGTADDAPGGTADGAPGGTADGAPGRRPGLPADLAALIRPLHAAKSVLLVPLALADASVWTLAMLGATGWAVAGFVLAGACVYVGNDIADRHRDRHHPVKRHRPVAAGRVPVWAACLYCAALLALLGVVAGSGPGRPYWPLLAYLALNVAYTRVLKHIPLIDVCAVALGFALRVVQGYAAIGEPVSGWLLVAVFSVSLLLVTGKRRQELLESGTAHRPALRGYSVGLADQMLQLTCVLTAVAGLMYLRTEAPFGPYGQPAMLLATPFVIFALFRYLQVVLVEGGGGDPVRGVLRDRGLAATAVALAVVLGVTLVLAHHPALAATVLR</sequence>
<reference evidence="7 8" key="1">
    <citation type="submission" date="2023-07" db="EMBL/GenBank/DDBJ databases">
        <title>Sequencing the genomes of 1000 actinobacteria strains.</title>
        <authorList>
            <person name="Klenk H.-P."/>
        </authorList>
    </citation>
    <scope>NUCLEOTIDE SEQUENCE [LARGE SCALE GENOMIC DNA]</scope>
    <source>
        <strain evidence="7 8">DSM 44109</strain>
    </source>
</reference>
<gene>
    <name evidence="7" type="ORF">J2S55_000710</name>
</gene>
<keyword evidence="2 6" id="KW-0812">Transmembrane</keyword>
<evidence type="ECO:0000313" key="8">
    <source>
        <dbReference type="Proteomes" id="UP001230426"/>
    </source>
</evidence>
<dbReference type="Gene3D" id="1.10.357.140">
    <property type="entry name" value="UbiA prenyltransferase"/>
    <property type="match status" value="1"/>
</dbReference>
<dbReference type="EMBL" id="JAUSRB010000001">
    <property type="protein sequence ID" value="MDP9861451.1"/>
    <property type="molecule type" value="Genomic_DNA"/>
</dbReference>
<comment type="subcellular location">
    <subcellularLocation>
        <location evidence="1">Membrane</location>
        <topology evidence="1">Multi-pass membrane protein</topology>
    </subcellularLocation>
</comment>
<evidence type="ECO:0000256" key="6">
    <source>
        <dbReference type="SAM" id="Phobius"/>
    </source>
</evidence>
<feature type="transmembrane region" description="Helical" evidence="6">
    <location>
        <begin position="209"/>
        <end position="226"/>
    </location>
</feature>
<dbReference type="Proteomes" id="UP001230426">
    <property type="component" value="Unassembled WGS sequence"/>
</dbReference>
<evidence type="ECO:0000256" key="3">
    <source>
        <dbReference type="ARBA" id="ARBA00022989"/>
    </source>
</evidence>
<feature type="transmembrane region" description="Helical" evidence="6">
    <location>
        <begin position="321"/>
        <end position="341"/>
    </location>
</feature>
<feature type="transmembrane region" description="Helical" evidence="6">
    <location>
        <begin position="93"/>
        <end position="113"/>
    </location>
</feature>
<dbReference type="InterPro" id="IPR044878">
    <property type="entry name" value="UbiA_sf"/>
</dbReference>
<keyword evidence="8" id="KW-1185">Reference proteome</keyword>
<keyword evidence="4 6" id="KW-0472">Membrane</keyword>
<feature type="transmembrane region" description="Helical" evidence="6">
    <location>
        <begin position="247"/>
        <end position="271"/>
    </location>
</feature>
<accession>A0ABT9QWW3</accession>
<evidence type="ECO:0000256" key="2">
    <source>
        <dbReference type="ARBA" id="ARBA00022692"/>
    </source>
</evidence>
<name>A0ABT9QWW3_9ACTN</name>
<dbReference type="RefSeq" id="WP_306857227.1">
    <property type="nucleotide sequence ID" value="NZ_JAUSRB010000001.1"/>
</dbReference>
<evidence type="ECO:0000313" key="7">
    <source>
        <dbReference type="EMBL" id="MDP9861451.1"/>
    </source>
</evidence>
<dbReference type="CDD" id="cd13963">
    <property type="entry name" value="PT_UbiA_2"/>
    <property type="match status" value="1"/>
</dbReference>
<feature type="compositionally biased region" description="Low complexity" evidence="5">
    <location>
        <begin position="20"/>
        <end position="34"/>
    </location>
</feature>
<dbReference type="InterPro" id="IPR000537">
    <property type="entry name" value="UbiA_prenyltransferase"/>
</dbReference>
<comment type="caution">
    <text evidence="7">The sequence shown here is derived from an EMBL/GenBank/DDBJ whole genome shotgun (WGS) entry which is preliminary data.</text>
</comment>
<evidence type="ECO:0000256" key="4">
    <source>
        <dbReference type="ARBA" id="ARBA00023136"/>
    </source>
</evidence>
<keyword evidence="3 6" id="KW-1133">Transmembrane helix</keyword>